<dbReference type="GO" id="GO:0045550">
    <property type="term" value="F:geranylgeranyl reductase activity"/>
    <property type="evidence" value="ECO:0007669"/>
    <property type="project" value="InterPro"/>
</dbReference>
<dbReference type="OrthoDB" id="417034at2"/>
<dbReference type="EMBL" id="QXFL01000004">
    <property type="protein sequence ID" value="RIV85602.1"/>
    <property type="molecule type" value="Genomic_DNA"/>
</dbReference>
<dbReference type="GO" id="GO:0015979">
    <property type="term" value="P:photosynthesis"/>
    <property type="evidence" value="ECO:0007669"/>
    <property type="project" value="InterPro"/>
</dbReference>
<comment type="caution">
    <text evidence="3">The sequence shown here is derived from an EMBL/GenBank/DDBJ whole genome shotgun (WGS) entry which is preliminary data.</text>
</comment>
<keyword evidence="4" id="KW-1185">Reference proteome</keyword>
<evidence type="ECO:0000256" key="1">
    <source>
        <dbReference type="ARBA" id="ARBA00022857"/>
    </source>
</evidence>
<dbReference type="NCBIfam" id="TIGR02032">
    <property type="entry name" value="GG-red-SF"/>
    <property type="match status" value="1"/>
</dbReference>
<dbReference type="PANTHER" id="PTHR42685">
    <property type="entry name" value="GERANYLGERANYL DIPHOSPHATE REDUCTASE"/>
    <property type="match status" value="1"/>
</dbReference>
<dbReference type="SUPFAM" id="SSF51905">
    <property type="entry name" value="FAD/NAD(P)-binding domain"/>
    <property type="match status" value="1"/>
</dbReference>
<dbReference type="RefSeq" id="WP_119586794.1">
    <property type="nucleotide sequence ID" value="NZ_CAWODQ010000024.1"/>
</dbReference>
<dbReference type="AlphaFoldDB" id="A0A418NRN8"/>
<sequence>MTEEFFDAVVVGGGPSGATAACDLAKAGHKILLLDKAGRIKPCGGAVPPRLLADFDVPESLLVARARSARMIAPSDRKVDMPVGVIGYVGMVDRDVFDEWLRERAQTAGAERRTGIFERVERDDGAGPLVCYREGRGGELRKVRTKVVIGADGARSAVARQNIAGAENMKCVFAYHEIIRSPASTKEGFDGDRCDVFYQGKLSPDFYAWIFPHGETASVGVGSANKGFSLRGAVKTMRGDLGLAGCETVRTEGAPIPLQPLKRWDNGRDVIVAGDAAGVVAPASGEGIYYAMTCGRIAAIAANDFIVTGKPAMLRRARRDFMRLHGRVFWILGMMQRFWYSSDKRRERFVEMCADPDVQELTWQAYMNKRLVRAKPMAHVRIFLKDCAHLLGLRPVAQ</sequence>
<dbReference type="Gene3D" id="3.50.50.60">
    <property type="entry name" value="FAD/NAD(P)-binding domain"/>
    <property type="match status" value="1"/>
</dbReference>
<dbReference type="InterPro" id="IPR036188">
    <property type="entry name" value="FAD/NAD-bd_sf"/>
</dbReference>
<dbReference type="GO" id="GO:0015995">
    <property type="term" value="P:chlorophyll biosynthetic process"/>
    <property type="evidence" value="ECO:0007669"/>
    <property type="project" value="InterPro"/>
</dbReference>
<dbReference type="Proteomes" id="UP000286576">
    <property type="component" value="Unassembled WGS sequence"/>
</dbReference>
<dbReference type="InterPro" id="IPR010253">
    <property type="entry name" value="BchP_ChlP_pln/prok"/>
</dbReference>
<reference evidence="3 4" key="1">
    <citation type="submission" date="2018-08" db="EMBL/GenBank/DDBJ databases">
        <title>Erythrobacter zhengii sp.nov., a bacterium isolated from deep-sea sediment.</title>
        <authorList>
            <person name="Fang C."/>
            <person name="Wu Y.-H."/>
            <person name="Sun C."/>
            <person name="Wang H."/>
            <person name="Cheng H."/>
            <person name="Meng F.-X."/>
            <person name="Wang C.-S."/>
            <person name="Xu X.-W."/>
        </authorList>
    </citation>
    <scope>NUCLEOTIDE SEQUENCE [LARGE SCALE GENOMIC DNA]</scope>
    <source>
        <strain evidence="3 4">V18</strain>
    </source>
</reference>
<evidence type="ECO:0000313" key="3">
    <source>
        <dbReference type="EMBL" id="RIV85602.1"/>
    </source>
</evidence>
<keyword evidence="2" id="KW-0560">Oxidoreductase</keyword>
<dbReference type="Pfam" id="PF13450">
    <property type="entry name" value="NAD_binding_8"/>
    <property type="match status" value="1"/>
</dbReference>
<accession>A0A418NRN8</accession>
<proteinExistence type="predicted"/>
<name>A0A418NRN8_9SPHN</name>
<dbReference type="PRINTS" id="PR00420">
    <property type="entry name" value="RNGMNOXGNASE"/>
</dbReference>
<dbReference type="InterPro" id="IPR011777">
    <property type="entry name" value="Geranylgeranyl_Rdtase_fam"/>
</dbReference>
<keyword evidence="1" id="KW-0521">NADP</keyword>
<gene>
    <name evidence="3" type="ORF">D2V07_09635</name>
</gene>
<evidence type="ECO:0000256" key="2">
    <source>
        <dbReference type="ARBA" id="ARBA00023002"/>
    </source>
</evidence>
<dbReference type="InterPro" id="IPR050407">
    <property type="entry name" value="Geranylgeranyl_reductase"/>
</dbReference>
<dbReference type="PANTHER" id="PTHR42685:SF4">
    <property type="entry name" value="GERANYLGERANYL DIPHOSPHATE REDUCTASE, CHLOROPLASTIC"/>
    <property type="match status" value="1"/>
</dbReference>
<dbReference type="GO" id="GO:0016628">
    <property type="term" value="F:oxidoreductase activity, acting on the CH-CH group of donors, NAD or NADP as acceptor"/>
    <property type="evidence" value="ECO:0007669"/>
    <property type="project" value="InterPro"/>
</dbReference>
<evidence type="ECO:0000313" key="4">
    <source>
        <dbReference type="Proteomes" id="UP000286576"/>
    </source>
</evidence>
<dbReference type="NCBIfam" id="TIGR02023">
    <property type="entry name" value="BchP-ChlP"/>
    <property type="match status" value="1"/>
</dbReference>
<organism evidence="3 4">
    <name type="scientific">Aurantiacibacter zhengii</name>
    <dbReference type="NCBI Taxonomy" id="2307003"/>
    <lineage>
        <taxon>Bacteria</taxon>
        <taxon>Pseudomonadati</taxon>
        <taxon>Pseudomonadota</taxon>
        <taxon>Alphaproteobacteria</taxon>
        <taxon>Sphingomonadales</taxon>
        <taxon>Erythrobacteraceae</taxon>
        <taxon>Aurantiacibacter</taxon>
    </lineage>
</organism>
<protein>
    <submittedName>
        <fullName evidence="3">Geranylgeranyl diphosphate reductase</fullName>
    </submittedName>
</protein>